<reference evidence="1" key="1">
    <citation type="submission" date="2019-04" db="EMBL/GenBank/DDBJ databases">
        <authorList>
            <consortium name="Science for Life Laboratories"/>
        </authorList>
    </citation>
    <scope>NUCLEOTIDE SEQUENCE</scope>
    <source>
        <strain evidence="1">MBLW1</strain>
    </source>
</reference>
<evidence type="ECO:0000313" key="1">
    <source>
        <dbReference type="EMBL" id="VIP05102.1"/>
    </source>
</evidence>
<sequence>MACLGSHFAITAEMAEQLTRDWPSDYTNACARLEDMQSQFYSLHAEEWVERTGKAWDGIHRSLTDGKLELGRSPRHLCILGATERYFIRRDGGQLEYIVNILDPASVRRVADAIRSIDRAGLLQGYEGIDPDSFYARYAMSEQDFEYTWEHFQSLQAFFERAAIAGRWVVFRVDQ</sequence>
<dbReference type="Proteomes" id="UP000464378">
    <property type="component" value="Chromosome"/>
</dbReference>
<dbReference type="InterPro" id="IPR035944">
    <property type="entry name" value="YfbM-like_sf"/>
</dbReference>
<dbReference type="InParanoid" id="A0A6C2YW61"/>
<protein>
    <recommendedName>
        <fullName evidence="3">DUF1877 domain-containing protein</fullName>
    </recommendedName>
</protein>
<dbReference type="Gene3D" id="3.40.1760.10">
    <property type="entry name" value="YfbM-like super family"/>
    <property type="match status" value="1"/>
</dbReference>
<organism evidence="1">
    <name type="scientific">Tuwongella immobilis</name>
    <dbReference type="NCBI Taxonomy" id="692036"/>
    <lineage>
        <taxon>Bacteria</taxon>
        <taxon>Pseudomonadati</taxon>
        <taxon>Planctomycetota</taxon>
        <taxon>Planctomycetia</taxon>
        <taxon>Gemmatales</taxon>
        <taxon>Gemmataceae</taxon>
        <taxon>Tuwongella</taxon>
    </lineage>
</organism>
<dbReference type="RefSeq" id="WP_162660106.1">
    <property type="nucleotide sequence ID" value="NZ_LR593887.1"/>
</dbReference>
<dbReference type="AlphaFoldDB" id="A0A6C2YW61"/>
<dbReference type="EMBL" id="LR586016">
    <property type="protein sequence ID" value="VIP05102.1"/>
    <property type="molecule type" value="Genomic_DNA"/>
</dbReference>
<proteinExistence type="predicted"/>
<name>A0A6C2YW61_9BACT</name>
<dbReference type="Pfam" id="PF08974">
    <property type="entry name" value="DUF1877"/>
    <property type="match status" value="1"/>
</dbReference>
<dbReference type="EMBL" id="LR593887">
    <property type="protein sequence ID" value="VTS07560.1"/>
    <property type="molecule type" value="Genomic_DNA"/>
</dbReference>
<evidence type="ECO:0008006" key="3">
    <source>
        <dbReference type="Google" id="ProtNLM"/>
    </source>
</evidence>
<accession>A0A6C2YW61</accession>
<dbReference type="KEGG" id="tim:GMBLW1_40910"/>
<dbReference type="InterPro" id="IPR015068">
    <property type="entry name" value="DUF1877"/>
</dbReference>
<gene>
    <name evidence="1" type="ORF">GMBLW1_40910</name>
</gene>
<evidence type="ECO:0000313" key="2">
    <source>
        <dbReference type="Proteomes" id="UP000464378"/>
    </source>
</evidence>
<dbReference type="SUPFAM" id="SSF111069">
    <property type="entry name" value="Hypothetical protein yfbM"/>
    <property type="match status" value="1"/>
</dbReference>
<keyword evidence="2" id="KW-1185">Reference proteome</keyword>